<evidence type="ECO:0000256" key="4">
    <source>
        <dbReference type="ARBA" id="ARBA00023054"/>
    </source>
</evidence>
<dbReference type="EMBL" id="NSJD01000015">
    <property type="protein sequence ID" value="PAT39598.1"/>
    <property type="molecule type" value="Genomic_DNA"/>
</dbReference>
<keyword evidence="2" id="KW-0547">Nucleotide-binding</keyword>
<dbReference type="Proteomes" id="UP000218644">
    <property type="component" value="Unassembled WGS sequence"/>
</dbReference>
<keyword evidence="5" id="KW-0342">GTP-binding</keyword>
<evidence type="ECO:0000256" key="1">
    <source>
        <dbReference type="ARBA" id="ARBA00004370"/>
    </source>
</evidence>
<dbReference type="InterPro" id="IPR030381">
    <property type="entry name" value="G_DYNAMIN_dom"/>
</dbReference>
<proteinExistence type="predicted"/>
<comment type="subcellular location">
    <subcellularLocation>
        <location evidence="1">Membrane</location>
    </subcellularLocation>
</comment>
<dbReference type="Gene3D" id="3.40.50.300">
    <property type="entry name" value="P-loop containing nucleotide triphosphate hydrolases"/>
    <property type="match status" value="1"/>
</dbReference>
<dbReference type="InterPro" id="IPR045063">
    <property type="entry name" value="Dynamin_N"/>
</dbReference>
<evidence type="ECO:0000256" key="7">
    <source>
        <dbReference type="SAM" id="MobiDB-lite"/>
    </source>
</evidence>
<keyword evidence="6" id="KW-0472">Membrane</keyword>
<feature type="domain" description="Dynamin-type G" evidence="8">
    <location>
        <begin position="72"/>
        <end position="410"/>
    </location>
</feature>
<dbReference type="SUPFAM" id="SSF52540">
    <property type="entry name" value="P-loop containing nucleoside triphosphate hydrolases"/>
    <property type="match status" value="1"/>
</dbReference>
<dbReference type="PROSITE" id="PS51718">
    <property type="entry name" value="G_DYNAMIN_2"/>
    <property type="match status" value="1"/>
</dbReference>
<evidence type="ECO:0000256" key="3">
    <source>
        <dbReference type="ARBA" id="ARBA00022801"/>
    </source>
</evidence>
<evidence type="ECO:0000313" key="10">
    <source>
        <dbReference type="Proteomes" id="UP000218644"/>
    </source>
</evidence>
<dbReference type="PANTHER" id="PTHR10465:SF0">
    <property type="entry name" value="SARCALUMENIN"/>
    <property type="match status" value="1"/>
</dbReference>
<comment type="caution">
    <text evidence="9">The sequence shown here is derived from an EMBL/GenBank/DDBJ whole genome shotgun (WGS) entry which is preliminary data.</text>
</comment>
<keyword evidence="4" id="KW-0175">Coiled coil</keyword>
<feature type="region of interest" description="Disordered" evidence="7">
    <location>
        <begin position="550"/>
        <end position="571"/>
    </location>
</feature>
<dbReference type="AlphaFoldDB" id="A0A2A2APD1"/>
<evidence type="ECO:0000259" key="8">
    <source>
        <dbReference type="PROSITE" id="PS51718"/>
    </source>
</evidence>
<evidence type="ECO:0000256" key="5">
    <source>
        <dbReference type="ARBA" id="ARBA00023134"/>
    </source>
</evidence>
<keyword evidence="3" id="KW-0378">Hydrolase</keyword>
<dbReference type="PANTHER" id="PTHR10465">
    <property type="entry name" value="TRANSMEMBRANE GTPASE FZO1"/>
    <property type="match status" value="1"/>
</dbReference>
<evidence type="ECO:0000256" key="6">
    <source>
        <dbReference type="ARBA" id="ARBA00023136"/>
    </source>
</evidence>
<organism evidence="9 10">
    <name type="scientific">Vandammella animalimorsus</name>
    <dbReference type="NCBI Taxonomy" id="2029117"/>
    <lineage>
        <taxon>Bacteria</taxon>
        <taxon>Pseudomonadati</taxon>
        <taxon>Pseudomonadota</taxon>
        <taxon>Betaproteobacteria</taxon>
        <taxon>Burkholderiales</taxon>
        <taxon>Comamonadaceae</taxon>
        <taxon>Vandammella</taxon>
    </lineage>
</organism>
<gene>
    <name evidence="9" type="ORF">CK623_09580</name>
</gene>
<name>A0A2A2APD1_9BURK</name>
<dbReference type="GO" id="GO:0016020">
    <property type="term" value="C:membrane"/>
    <property type="evidence" value="ECO:0007669"/>
    <property type="project" value="UniProtKB-SubCell"/>
</dbReference>
<reference evidence="9 10" key="1">
    <citation type="submission" date="2017-08" db="EMBL/GenBank/DDBJ databases">
        <title>WGS of Clinical strains of the CDC Group NO-1 linked to zoonotic infections in humans.</title>
        <authorList>
            <person name="Bernier A.-M."/>
            <person name="Bernard K."/>
        </authorList>
    </citation>
    <scope>NUCLEOTIDE SEQUENCE [LARGE SCALE GENOMIC DNA]</scope>
    <source>
        <strain evidence="9 10">NML79-0751</strain>
    </source>
</reference>
<dbReference type="GO" id="GO:0005525">
    <property type="term" value="F:GTP binding"/>
    <property type="evidence" value="ECO:0007669"/>
    <property type="project" value="UniProtKB-KW"/>
</dbReference>
<accession>A0A2A2APD1</accession>
<dbReference type="InterPro" id="IPR027094">
    <property type="entry name" value="Mitofusin_fam"/>
</dbReference>
<evidence type="ECO:0000313" key="9">
    <source>
        <dbReference type="EMBL" id="PAT39598.1"/>
    </source>
</evidence>
<dbReference type="Pfam" id="PF00350">
    <property type="entry name" value="Dynamin_N"/>
    <property type="match status" value="1"/>
</dbReference>
<sequence>MTTNDMTHTSNIDILRAEAQRQIQLLKQLLQEMQTQGLIAEPAEKQQDRATFDTESLPQTLEMLEGEHHKLQNLEMVLAVVGTMKAGKSTSINAIVGAEVLPNRNRPMTALPTLIRHKPGVLQPRLVLQAVAPLNQLLKQLNKVLPPLEEQALEELKQNEPDMAELREQIQQKQPFQAEYEGEEAIFQFLKRLNDLVRLCFEQDDPQAAFPFEQYTSVHTLPVIEVEFSHLKDLSAAQGQLTLLDTPGPNEAGQQHLRHMLKDQLRKASAVLAVLDYTQLKSDADADIRQELEHIAETAGERMYALVNKFDQKDRNSDDAATVKKYVAHTLMQGTVHEDHVFPVSSKQGYLASRARNELARHGRLDGSQAWVQDFGDEVFGKRWARFIDDPQETQQGANELWEVSGFSAPLEKIIVQAHQNAAFHALHSAVKKLQSTSENTSHFLKACVGAQRKGVKELEQSIVALQQDIENISYITREVQQALDDEFSSMNKGVDKAIADVIRNADQAIEGYFRDGKRIEKENLIIYRKNERKSPKKILSKEIDKLKNHLLDSPQKNKKKPEERDFDPESPIIKFENMSEAKDFQNKIQKSIQALMDASEQSINEKIQDGAEELISLIKNKQDNAMKQIEKSANKNLEDFEIEISQQKFRPEILKTSASSLLKNCIQEKSRIVTKHRRQTGVWGTVCSWFGTSDWGWEEYKVKEQYQEIDLEKIESSIQKGIEILESSAKETLQQEIRPQLQSVIDDFFNAFQRKIEHVRGDLVQNLQWMETHSKVQQEAMLQSAQNMQKQAQGICKDCDSLHAATQALHEARHAQASPALMQP</sequence>
<dbReference type="GO" id="GO:0003924">
    <property type="term" value="F:GTPase activity"/>
    <property type="evidence" value="ECO:0007669"/>
    <property type="project" value="InterPro"/>
</dbReference>
<evidence type="ECO:0000256" key="2">
    <source>
        <dbReference type="ARBA" id="ARBA00022741"/>
    </source>
</evidence>
<dbReference type="InterPro" id="IPR027417">
    <property type="entry name" value="P-loop_NTPase"/>
</dbReference>
<protein>
    <recommendedName>
        <fullName evidence="8">Dynamin-type G domain-containing protein</fullName>
    </recommendedName>
</protein>